<accession>B4G2H3</accession>
<feature type="domain" description="BZIP" evidence="2">
    <location>
        <begin position="188"/>
        <end position="203"/>
    </location>
</feature>
<evidence type="ECO:0000313" key="4">
    <source>
        <dbReference type="Proteomes" id="UP000008744"/>
    </source>
</evidence>
<reference evidence="3 4" key="1">
    <citation type="journal article" date="2007" name="Nature">
        <title>Evolution of genes and genomes on the Drosophila phylogeny.</title>
        <authorList>
            <consortium name="Drosophila 12 Genomes Consortium"/>
            <person name="Clark A.G."/>
            <person name="Eisen M.B."/>
            <person name="Smith D.R."/>
            <person name="Bergman C.M."/>
            <person name="Oliver B."/>
            <person name="Markow T.A."/>
            <person name="Kaufman T.C."/>
            <person name="Kellis M."/>
            <person name="Gelbart W."/>
            <person name="Iyer V.N."/>
            <person name="Pollard D.A."/>
            <person name="Sackton T.B."/>
            <person name="Larracuente A.M."/>
            <person name="Singh N.D."/>
            <person name="Abad J.P."/>
            <person name="Abt D.N."/>
            <person name="Adryan B."/>
            <person name="Aguade M."/>
            <person name="Akashi H."/>
            <person name="Anderson W.W."/>
            <person name="Aquadro C.F."/>
            <person name="Ardell D.H."/>
            <person name="Arguello R."/>
            <person name="Artieri C.G."/>
            <person name="Barbash D.A."/>
            <person name="Barker D."/>
            <person name="Barsanti P."/>
            <person name="Batterham P."/>
            <person name="Batzoglou S."/>
            <person name="Begun D."/>
            <person name="Bhutkar A."/>
            <person name="Blanco E."/>
            <person name="Bosak S.A."/>
            <person name="Bradley R.K."/>
            <person name="Brand A.D."/>
            <person name="Brent M.R."/>
            <person name="Brooks A.N."/>
            <person name="Brown R.H."/>
            <person name="Butlin R.K."/>
            <person name="Caggese C."/>
            <person name="Calvi B.R."/>
            <person name="Bernardo de Carvalho A."/>
            <person name="Caspi A."/>
            <person name="Castrezana S."/>
            <person name="Celniker S.E."/>
            <person name="Chang J.L."/>
            <person name="Chapple C."/>
            <person name="Chatterji S."/>
            <person name="Chinwalla A."/>
            <person name="Civetta A."/>
            <person name="Clifton S.W."/>
            <person name="Comeron J.M."/>
            <person name="Costello J.C."/>
            <person name="Coyne J.A."/>
            <person name="Daub J."/>
            <person name="David R.G."/>
            <person name="Delcher A.L."/>
            <person name="Delehaunty K."/>
            <person name="Do C.B."/>
            <person name="Ebling H."/>
            <person name="Edwards K."/>
            <person name="Eickbush T."/>
            <person name="Evans J.D."/>
            <person name="Filipski A."/>
            <person name="Findeiss S."/>
            <person name="Freyhult E."/>
            <person name="Fulton L."/>
            <person name="Fulton R."/>
            <person name="Garcia A.C."/>
            <person name="Gardiner A."/>
            <person name="Garfield D.A."/>
            <person name="Garvin B.E."/>
            <person name="Gibson G."/>
            <person name="Gilbert D."/>
            <person name="Gnerre S."/>
            <person name="Godfrey J."/>
            <person name="Good R."/>
            <person name="Gotea V."/>
            <person name="Gravely B."/>
            <person name="Greenberg A.J."/>
            <person name="Griffiths-Jones S."/>
            <person name="Gross S."/>
            <person name="Guigo R."/>
            <person name="Gustafson E.A."/>
            <person name="Haerty W."/>
            <person name="Hahn M.W."/>
            <person name="Halligan D.L."/>
            <person name="Halpern A.L."/>
            <person name="Halter G.M."/>
            <person name="Han M.V."/>
            <person name="Heger A."/>
            <person name="Hillier L."/>
            <person name="Hinrichs A.S."/>
            <person name="Holmes I."/>
            <person name="Hoskins R.A."/>
            <person name="Hubisz M.J."/>
            <person name="Hultmark D."/>
            <person name="Huntley M.A."/>
            <person name="Jaffe D.B."/>
            <person name="Jagadeeshan S."/>
            <person name="Jeck W.R."/>
            <person name="Johnson J."/>
            <person name="Jones C.D."/>
            <person name="Jordan W.C."/>
            <person name="Karpen G.H."/>
            <person name="Kataoka E."/>
            <person name="Keightley P.D."/>
            <person name="Kheradpour P."/>
            <person name="Kirkness E.F."/>
            <person name="Koerich L.B."/>
            <person name="Kristiansen K."/>
            <person name="Kudrna D."/>
            <person name="Kulathinal R.J."/>
            <person name="Kumar S."/>
            <person name="Kwok R."/>
            <person name="Lander E."/>
            <person name="Langley C.H."/>
            <person name="Lapoint R."/>
            <person name="Lazzaro B.P."/>
            <person name="Lee S.J."/>
            <person name="Levesque L."/>
            <person name="Li R."/>
            <person name="Lin C.F."/>
            <person name="Lin M.F."/>
            <person name="Lindblad-Toh K."/>
            <person name="Llopart A."/>
            <person name="Long M."/>
            <person name="Low L."/>
            <person name="Lozovsky E."/>
            <person name="Lu J."/>
            <person name="Luo M."/>
            <person name="Machado C.A."/>
            <person name="Makalowski W."/>
            <person name="Marzo M."/>
            <person name="Matsuda M."/>
            <person name="Matzkin L."/>
            <person name="McAllister B."/>
            <person name="McBride C.S."/>
            <person name="McKernan B."/>
            <person name="McKernan K."/>
            <person name="Mendez-Lago M."/>
            <person name="Minx P."/>
            <person name="Mollenhauer M.U."/>
            <person name="Montooth K."/>
            <person name="Mount S.M."/>
            <person name="Mu X."/>
            <person name="Myers E."/>
            <person name="Negre B."/>
            <person name="Newfeld S."/>
            <person name="Nielsen R."/>
            <person name="Noor M.A."/>
            <person name="O'Grady P."/>
            <person name="Pachter L."/>
            <person name="Papaceit M."/>
            <person name="Parisi M.J."/>
            <person name="Parisi M."/>
            <person name="Parts L."/>
            <person name="Pedersen J.S."/>
            <person name="Pesole G."/>
            <person name="Phillippy A.M."/>
            <person name="Ponting C.P."/>
            <person name="Pop M."/>
            <person name="Porcelli D."/>
            <person name="Powell J.R."/>
            <person name="Prohaska S."/>
            <person name="Pruitt K."/>
            <person name="Puig M."/>
            <person name="Quesneville H."/>
            <person name="Ram K.R."/>
            <person name="Rand D."/>
            <person name="Rasmussen M.D."/>
            <person name="Reed L.K."/>
            <person name="Reenan R."/>
            <person name="Reily A."/>
            <person name="Remington K.A."/>
            <person name="Rieger T.T."/>
            <person name="Ritchie M.G."/>
            <person name="Robin C."/>
            <person name="Rogers Y.H."/>
            <person name="Rohde C."/>
            <person name="Rozas J."/>
            <person name="Rubenfield M.J."/>
            <person name="Ruiz A."/>
            <person name="Russo S."/>
            <person name="Salzberg S.L."/>
            <person name="Sanchez-Gracia A."/>
            <person name="Saranga D.J."/>
            <person name="Sato H."/>
            <person name="Schaeffer S.W."/>
            <person name="Schatz M.C."/>
            <person name="Schlenke T."/>
            <person name="Schwartz R."/>
            <person name="Segarra C."/>
            <person name="Singh R.S."/>
            <person name="Sirot L."/>
            <person name="Sirota M."/>
            <person name="Sisneros N.B."/>
            <person name="Smith C.D."/>
            <person name="Smith T.F."/>
            <person name="Spieth J."/>
            <person name="Stage D.E."/>
            <person name="Stark A."/>
            <person name="Stephan W."/>
            <person name="Strausberg R.L."/>
            <person name="Strempel S."/>
            <person name="Sturgill D."/>
            <person name="Sutton G."/>
            <person name="Sutton G.G."/>
            <person name="Tao W."/>
            <person name="Teichmann S."/>
            <person name="Tobari Y.N."/>
            <person name="Tomimura Y."/>
            <person name="Tsolas J.M."/>
            <person name="Valente V.L."/>
            <person name="Venter E."/>
            <person name="Venter J.C."/>
            <person name="Vicario S."/>
            <person name="Vieira F.G."/>
            <person name="Vilella A.J."/>
            <person name="Villasante A."/>
            <person name="Walenz B."/>
            <person name="Wang J."/>
            <person name="Wasserman M."/>
            <person name="Watts T."/>
            <person name="Wilson D."/>
            <person name="Wilson R.K."/>
            <person name="Wing R.A."/>
            <person name="Wolfner M.F."/>
            <person name="Wong A."/>
            <person name="Wong G.K."/>
            <person name="Wu C.I."/>
            <person name="Wu G."/>
            <person name="Yamamoto D."/>
            <person name="Yang H.P."/>
            <person name="Yang S.P."/>
            <person name="Yorke J.A."/>
            <person name="Yoshida K."/>
            <person name="Zdobnov E."/>
            <person name="Zhang P."/>
            <person name="Zhang Y."/>
            <person name="Zimin A.V."/>
            <person name="Baldwin J."/>
            <person name="Abdouelleil A."/>
            <person name="Abdulkadir J."/>
            <person name="Abebe A."/>
            <person name="Abera B."/>
            <person name="Abreu J."/>
            <person name="Acer S.C."/>
            <person name="Aftuck L."/>
            <person name="Alexander A."/>
            <person name="An P."/>
            <person name="Anderson E."/>
            <person name="Anderson S."/>
            <person name="Arachi H."/>
            <person name="Azer M."/>
            <person name="Bachantsang P."/>
            <person name="Barry A."/>
            <person name="Bayul T."/>
            <person name="Berlin A."/>
            <person name="Bessette D."/>
            <person name="Bloom T."/>
            <person name="Blye J."/>
            <person name="Boguslavskiy L."/>
            <person name="Bonnet C."/>
            <person name="Boukhgalter B."/>
            <person name="Bourzgui I."/>
            <person name="Brown A."/>
            <person name="Cahill P."/>
            <person name="Channer S."/>
            <person name="Cheshatsang Y."/>
            <person name="Chuda L."/>
            <person name="Citroen M."/>
            <person name="Collymore A."/>
            <person name="Cooke P."/>
            <person name="Costello M."/>
            <person name="D'Aco K."/>
            <person name="Daza R."/>
            <person name="De Haan G."/>
            <person name="DeGray S."/>
            <person name="DeMaso C."/>
            <person name="Dhargay N."/>
            <person name="Dooley K."/>
            <person name="Dooley E."/>
            <person name="Doricent M."/>
            <person name="Dorje P."/>
            <person name="Dorjee K."/>
            <person name="Dupes A."/>
            <person name="Elong R."/>
            <person name="Falk J."/>
            <person name="Farina A."/>
            <person name="Faro S."/>
            <person name="Ferguson D."/>
            <person name="Fisher S."/>
            <person name="Foley C.D."/>
            <person name="Franke A."/>
            <person name="Friedrich D."/>
            <person name="Gadbois L."/>
            <person name="Gearin G."/>
            <person name="Gearin C.R."/>
            <person name="Giannoukos G."/>
            <person name="Goode T."/>
            <person name="Graham J."/>
            <person name="Grandbois E."/>
            <person name="Grewal S."/>
            <person name="Gyaltsen K."/>
            <person name="Hafez N."/>
            <person name="Hagos B."/>
            <person name="Hall J."/>
            <person name="Henson C."/>
            <person name="Hollinger A."/>
            <person name="Honan T."/>
            <person name="Huard M.D."/>
            <person name="Hughes L."/>
            <person name="Hurhula B."/>
            <person name="Husby M.E."/>
            <person name="Kamat A."/>
            <person name="Kanga B."/>
            <person name="Kashin S."/>
            <person name="Khazanovich D."/>
            <person name="Kisner P."/>
            <person name="Lance K."/>
            <person name="Lara M."/>
            <person name="Lee W."/>
            <person name="Lennon N."/>
            <person name="Letendre F."/>
            <person name="LeVine R."/>
            <person name="Lipovsky A."/>
            <person name="Liu X."/>
            <person name="Liu J."/>
            <person name="Liu S."/>
            <person name="Lokyitsang T."/>
            <person name="Lokyitsang Y."/>
            <person name="Lubonja R."/>
            <person name="Lui A."/>
            <person name="MacDonald P."/>
            <person name="Magnisalis V."/>
            <person name="Maru K."/>
            <person name="Matthews C."/>
            <person name="McCusker W."/>
            <person name="McDonough S."/>
            <person name="Mehta T."/>
            <person name="Meldrim J."/>
            <person name="Meneus L."/>
            <person name="Mihai O."/>
            <person name="Mihalev A."/>
            <person name="Mihova T."/>
            <person name="Mittelman R."/>
            <person name="Mlenga V."/>
            <person name="Montmayeur A."/>
            <person name="Mulrain L."/>
            <person name="Navidi A."/>
            <person name="Naylor J."/>
            <person name="Negash T."/>
            <person name="Nguyen T."/>
            <person name="Nguyen N."/>
            <person name="Nicol R."/>
            <person name="Norbu C."/>
            <person name="Norbu N."/>
            <person name="Novod N."/>
            <person name="O'Neill B."/>
            <person name="Osman S."/>
            <person name="Markiewicz E."/>
            <person name="Oyono O.L."/>
            <person name="Patti C."/>
            <person name="Phunkhang P."/>
            <person name="Pierre F."/>
            <person name="Priest M."/>
            <person name="Raghuraman S."/>
            <person name="Rege F."/>
            <person name="Reyes R."/>
            <person name="Rise C."/>
            <person name="Rogov P."/>
            <person name="Ross K."/>
            <person name="Ryan E."/>
            <person name="Settipalli S."/>
            <person name="Shea T."/>
            <person name="Sherpa N."/>
            <person name="Shi L."/>
            <person name="Shih D."/>
            <person name="Sparrow T."/>
            <person name="Spaulding J."/>
            <person name="Stalker J."/>
            <person name="Stange-Thomann N."/>
            <person name="Stavropoulos S."/>
            <person name="Stone C."/>
            <person name="Strader C."/>
            <person name="Tesfaye S."/>
            <person name="Thomson T."/>
            <person name="Thoulutsang Y."/>
            <person name="Thoulutsang D."/>
            <person name="Topham K."/>
            <person name="Topping I."/>
            <person name="Tsamla T."/>
            <person name="Vassiliev H."/>
            <person name="Vo A."/>
            <person name="Wangchuk T."/>
            <person name="Wangdi T."/>
            <person name="Weiand M."/>
            <person name="Wilkinson J."/>
            <person name="Wilson A."/>
            <person name="Yadav S."/>
            <person name="Young G."/>
            <person name="Yu Q."/>
            <person name="Zembek L."/>
            <person name="Zhong D."/>
            <person name="Zimmer A."/>
            <person name="Zwirko Z."/>
            <person name="Jaffe D.B."/>
            <person name="Alvarez P."/>
            <person name="Brockman W."/>
            <person name="Butler J."/>
            <person name="Chin C."/>
            <person name="Gnerre S."/>
            <person name="Grabherr M."/>
            <person name="Kleber M."/>
            <person name="Mauceli E."/>
            <person name="MacCallum I."/>
        </authorList>
    </citation>
    <scope>NUCLEOTIDE SEQUENCE [LARGE SCALE GENOMIC DNA]</scope>
    <source>
        <strain evidence="4">MSH-3 / Tucson 14011-0111.49</strain>
    </source>
</reference>
<feature type="region of interest" description="Disordered" evidence="1">
    <location>
        <begin position="72"/>
        <end position="94"/>
    </location>
</feature>
<proteinExistence type="predicted"/>
<evidence type="ECO:0000313" key="3">
    <source>
        <dbReference type="EMBL" id="EDW24018.1"/>
    </source>
</evidence>
<dbReference type="AlphaFoldDB" id="B4G2H3"/>
<dbReference type="InterPro" id="IPR004827">
    <property type="entry name" value="bZIP"/>
</dbReference>
<dbReference type="PROSITE" id="PS00036">
    <property type="entry name" value="BZIP_BASIC"/>
    <property type="match status" value="1"/>
</dbReference>
<evidence type="ECO:0000259" key="2">
    <source>
        <dbReference type="PROSITE" id="PS00036"/>
    </source>
</evidence>
<organism evidence="4">
    <name type="scientific">Drosophila persimilis</name>
    <name type="common">Fruit fly</name>
    <dbReference type="NCBI Taxonomy" id="7234"/>
    <lineage>
        <taxon>Eukaryota</taxon>
        <taxon>Metazoa</taxon>
        <taxon>Ecdysozoa</taxon>
        <taxon>Arthropoda</taxon>
        <taxon>Hexapoda</taxon>
        <taxon>Insecta</taxon>
        <taxon>Pterygota</taxon>
        <taxon>Neoptera</taxon>
        <taxon>Endopterygota</taxon>
        <taxon>Diptera</taxon>
        <taxon>Brachycera</taxon>
        <taxon>Muscomorpha</taxon>
        <taxon>Ephydroidea</taxon>
        <taxon>Drosophilidae</taxon>
        <taxon>Drosophila</taxon>
        <taxon>Sophophora</taxon>
    </lineage>
</organism>
<dbReference type="GO" id="GO:0003700">
    <property type="term" value="F:DNA-binding transcription factor activity"/>
    <property type="evidence" value="ECO:0007669"/>
    <property type="project" value="InterPro"/>
</dbReference>
<dbReference type="HOGENOM" id="CLU_1268091_0_0_1"/>
<name>B4G2H3_DROPE</name>
<feature type="compositionally biased region" description="Basic residues" evidence="1">
    <location>
        <begin position="188"/>
        <end position="204"/>
    </location>
</feature>
<feature type="region of interest" description="Disordered" evidence="1">
    <location>
        <begin position="146"/>
        <end position="218"/>
    </location>
</feature>
<evidence type="ECO:0000256" key="1">
    <source>
        <dbReference type="SAM" id="MobiDB-lite"/>
    </source>
</evidence>
<keyword evidence="4" id="KW-1185">Reference proteome</keyword>
<dbReference type="EMBL" id="CH479179">
    <property type="protein sequence ID" value="EDW24018.1"/>
    <property type="molecule type" value="Genomic_DNA"/>
</dbReference>
<dbReference type="Proteomes" id="UP000008744">
    <property type="component" value="Unassembled WGS sequence"/>
</dbReference>
<gene>
    <name evidence="3" type="primary">Dper\GL23607</name>
    <name evidence="3" type="ORF">Dper_GL23607</name>
</gene>
<sequence>MELKLTLKLEMEMGSGNADVYDSPRVQSLKGLGHGLGRGLRPALHASSVDLPHATHHTTPPPPLQGLHLRHQHLRQRQQEQQQQHQSEKAKNVLIRKTPKGLRVWRIPSPSAGFPPAPISSDLAREYCRVPGTQVWPQTYNKLHLPTRGDADMSPCIGPVSGSGPGWHNREPQTTKPPPLQPQQQQQKQRKQNHSSSRRQRQRQKQQQQSSGGGGKNT</sequence>
<protein>
    <submittedName>
        <fullName evidence="3">GL23607</fullName>
    </submittedName>
</protein>